<dbReference type="PROSITE" id="PS00218">
    <property type="entry name" value="AMINO_ACID_PERMEASE_1"/>
    <property type="match status" value="1"/>
</dbReference>
<dbReference type="AlphaFoldDB" id="A0A0K1QZ36"/>
<dbReference type="Pfam" id="PF00324">
    <property type="entry name" value="AA_permease"/>
    <property type="match status" value="1"/>
</dbReference>
<feature type="transmembrane region" description="Helical" evidence="6">
    <location>
        <begin position="158"/>
        <end position="180"/>
    </location>
</feature>
<dbReference type="PIRSF" id="PIRSF006060">
    <property type="entry name" value="AA_transporter"/>
    <property type="match status" value="1"/>
</dbReference>
<evidence type="ECO:0000256" key="4">
    <source>
        <dbReference type="ARBA" id="ARBA00022989"/>
    </source>
</evidence>
<feature type="transmembrane region" description="Helical" evidence="6">
    <location>
        <begin position="333"/>
        <end position="356"/>
    </location>
</feature>
<keyword evidence="2" id="KW-0813">Transport</keyword>
<proteinExistence type="predicted"/>
<keyword evidence="5 6" id="KW-0472">Membrane</keyword>
<keyword evidence="3 6" id="KW-0812">Transmembrane</keyword>
<name>A0A0K1QZ36_PSEFL</name>
<dbReference type="PANTHER" id="PTHR43495">
    <property type="entry name" value="GABA PERMEASE"/>
    <property type="match status" value="1"/>
</dbReference>
<evidence type="ECO:0000256" key="2">
    <source>
        <dbReference type="ARBA" id="ARBA00022448"/>
    </source>
</evidence>
<sequence>MRQNKQLANDKLGSGLKSKQVTMISIGGVIGAGLFVGSSNAIAAAGPAVLVSYLIAAIIVVLVMQMLGEMATARPDTGSFSSYADQAIGRWAGFSIGWLYWWFYVLVISIEAIVAGNILGDWLAIPHWMAAFGVTFALIACNSLSVGNFGAMEYWLSLFKVCAIVSFIILGVLAILGFLPGSSTSGMENLYVNGGFAPNGGVAIIAALLTAMFSFQGSEVVTIAAAESKEPKANIKKAIRAVVWRLGLFYLGSMFVVVCLIPWNAPGLATGSYQAVLVAMNIPWAPGIMSIVVLVAVTSCLNSALYTASRMAYSLAHRGDAPKILSRTTQSGVPVNAIALTAVVSLIALGANYLLPKQVFEFLLATSGAIALLMYLVIAVTQLCMRKKLVAQGQKLEVKMWLFPYLTVLTIAFILVVFGIMAAFPGQRIELLSTLGLTVALVCIGVYLQRSQPELSAKRSTMSQKGQAKINRAFA</sequence>
<evidence type="ECO:0000259" key="7">
    <source>
        <dbReference type="Pfam" id="PF00324"/>
    </source>
</evidence>
<reference evidence="8 9" key="1">
    <citation type="journal article" date="2012" name="J. Bacteriol.">
        <title>Draft genome sequence of the cyanide-utilizing bacterium Pseudomonas fluorescens strain NCIMB 11764.</title>
        <authorList>
            <person name="Vilo C.A."/>
            <person name="Benedik M.J."/>
            <person name="Kunz D.A."/>
            <person name="Dong Q."/>
        </authorList>
    </citation>
    <scope>NUCLEOTIDE SEQUENCE [LARGE SCALE GENOMIC DNA]</scope>
    <source>
        <strain evidence="8 9">NCIMB 11764</strain>
    </source>
</reference>
<dbReference type="Proteomes" id="UP000017175">
    <property type="component" value="Chromosome"/>
</dbReference>
<feature type="transmembrane region" description="Helical" evidence="6">
    <location>
        <begin position="402"/>
        <end position="425"/>
    </location>
</feature>
<dbReference type="OrthoDB" id="5297508at2"/>
<evidence type="ECO:0000256" key="1">
    <source>
        <dbReference type="ARBA" id="ARBA00004141"/>
    </source>
</evidence>
<feature type="transmembrane region" description="Helical" evidence="6">
    <location>
        <begin position="21"/>
        <end position="38"/>
    </location>
</feature>
<feature type="transmembrane region" description="Helical" evidence="6">
    <location>
        <begin position="431"/>
        <end position="449"/>
    </location>
</feature>
<dbReference type="InterPro" id="IPR004840">
    <property type="entry name" value="Amino_acid_permease_CS"/>
</dbReference>
<feature type="transmembrane region" description="Helical" evidence="6">
    <location>
        <begin position="362"/>
        <end position="381"/>
    </location>
</feature>
<dbReference type="eggNOG" id="COG1113">
    <property type="taxonomic scope" value="Bacteria"/>
</dbReference>
<keyword evidence="4 6" id="KW-1133">Transmembrane helix</keyword>
<evidence type="ECO:0000313" key="9">
    <source>
        <dbReference type="Proteomes" id="UP000017175"/>
    </source>
</evidence>
<feature type="transmembrane region" description="Helical" evidence="6">
    <location>
        <begin position="283"/>
        <end position="308"/>
    </location>
</feature>
<organism evidence="8 9">
    <name type="scientific">Pseudomonas fluorescens NCIMB 11764</name>
    <dbReference type="NCBI Taxonomy" id="1221522"/>
    <lineage>
        <taxon>Bacteria</taxon>
        <taxon>Pseudomonadati</taxon>
        <taxon>Pseudomonadota</taxon>
        <taxon>Gammaproteobacteria</taxon>
        <taxon>Pseudomonadales</taxon>
        <taxon>Pseudomonadaceae</taxon>
        <taxon>Pseudomonas</taxon>
    </lineage>
</organism>
<feature type="transmembrane region" description="Helical" evidence="6">
    <location>
        <begin position="125"/>
        <end position="146"/>
    </location>
</feature>
<dbReference type="Gene3D" id="1.20.1740.10">
    <property type="entry name" value="Amino acid/polyamine transporter I"/>
    <property type="match status" value="1"/>
</dbReference>
<feature type="domain" description="Amino acid permease/ SLC12A" evidence="7">
    <location>
        <begin position="21"/>
        <end position="428"/>
    </location>
</feature>
<evidence type="ECO:0000256" key="6">
    <source>
        <dbReference type="SAM" id="Phobius"/>
    </source>
</evidence>
<dbReference type="FunFam" id="1.20.1740.10:FF:000001">
    <property type="entry name" value="Amino acid permease"/>
    <property type="match status" value="1"/>
</dbReference>
<feature type="transmembrane region" description="Helical" evidence="6">
    <location>
        <begin position="200"/>
        <end position="221"/>
    </location>
</feature>
<evidence type="ECO:0000256" key="5">
    <source>
        <dbReference type="ARBA" id="ARBA00023136"/>
    </source>
</evidence>
<dbReference type="EMBL" id="CP010945">
    <property type="protein sequence ID" value="AKV10974.1"/>
    <property type="molecule type" value="Genomic_DNA"/>
</dbReference>
<feature type="transmembrane region" description="Helical" evidence="6">
    <location>
        <begin position="44"/>
        <end position="64"/>
    </location>
</feature>
<dbReference type="PANTHER" id="PTHR43495:SF5">
    <property type="entry name" value="GAMMA-AMINOBUTYRIC ACID PERMEASE"/>
    <property type="match status" value="1"/>
</dbReference>
<evidence type="ECO:0000313" key="8">
    <source>
        <dbReference type="EMBL" id="AKV10974.1"/>
    </source>
</evidence>
<dbReference type="RefSeq" id="WP_033037638.1">
    <property type="nucleotide sequence ID" value="NZ_CP010945.1"/>
</dbReference>
<comment type="subcellular location">
    <subcellularLocation>
        <location evidence="1">Membrane</location>
        <topology evidence="1">Multi-pass membrane protein</topology>
    </subcellularLocation>
</comment>
<dbReference type="GO" id="GO:0055085">
    <property type="term" value="P:transmembrane transport"/>
    <property type="evidence" value="ECO:0007669"/>
    <property type="project" value="InterPro"/>
</dbReference>
<feature type="transmembrane region" description="Helical" evidence="6">
    <location>
        <begin position="98"/>
        <end position="119"/>
    </location>
</feature>
<dbReference type="InterPro" id="IPR004841">
    <property type="entry name" value="AA-permease/SLC12A_dom"/>
</dbReference>
<evidence type="ECO:0000256" key="3">
    <source>
        <dbReference type="ARBA" id="ARBA00022692"/>
    </source>
</evidence>
<feature type="transmembrane region" description="Helical" evidence="6">
    <location>
        <begin position="242"/>
        <end position="263"/>
    </location>
</feature>
<gene>
    <name evidence="8" type="ORF">B723_27945</name>
</gene>
<protein>
    <submittedName>
        <fullName evidence="8">GABA permease</fullName>
    </submittedName>
</protein>
<dbReference type="GO" id="GO:0006865">
    <property type="term" value="P:amino acid transport"/>
    <property type="evidence" value="ECO:0007669"/>
    <property type="project" value="InterPro"/>
</dbReference>
<dbReference type="GO" id="GO:0016020">
    <property type="term" value="C:membrane"/>
    <property type="evidence" value="ECO:0007669"/>
    <property type="project" value="UniProtKB-SubCell"/>
</dbReference>
<accession>A0A0K1QZ36</accession>